<gene>
    <name evidence="2" type="ORF">AAE039_02575</name>
</gene>
<comment type="caution">
    <text evidence="2">The sequence shown here is derived from an EMBL/GenBank/DDBJ whole genome shotgun (WGS) entry which is preliminary data.</text>
</comment>
<keyword evidence="3" id="KW-1185">Reference proteome</keyword>
<evidence type="ECO:0000313" key="2">
    <source>
        <dbReference type="EMBL" id="MEL3952448.1"/>
    </source>
</evidence>
<evidence type="ECO:0000313" key="3">
    <source>
        <dbReference type="Proteomes" id="UP001455088"/>
    </source>
</evidence>
<evidence type="ECO:0000256" key="1">
    <source>
        <dbReference type="SAM" id="SignalP"/>
    </source>
</evidence>
<dbReference type="RefSeq" id="WP_341986543.1">
    <property type="nucleotide sequence ID" value="NZ_JBBYHY010000001.1"/>
</dbReference>
<feature type="chain" id="PRO_5046081432" evidence="1">
    <location>
        <begin position="28"/>
        <end position="177"/>
    </location>
</feature>
<organism evidence="2 3">
    <name type="scientific">Stenotrophomonas bentonitica</name>
    <dbReference type="NCBI Taxonomy" id="1450134"/>
    <lineage>
        <taxon>Bacteria</taxon>
        <taxon>Pseudomonadati</taxon>
        <taxon>Pseudomonadota</taxon>
        <taxon>Gammaproteobacteria</taxon>
        <taxon>Lysobacterales</taxon>
        <taxon>Lysobacteraceae</taxon>
        <taxon>Stenotrophomonas</taxon>
    </lineage>
</organism>
<dbReference type="EMBL" id="JBBYHY010000001">
    <property type="protein sequence ID" value="MEL3952448.1"/>
    <property type="molecule type" value="Genomic_DNA"/>
</dbReference>
<dbReference type="Proteomes" id="UP001455088">
    <property type="component" value="Unassembled WGS sequence"/>
</dbReference>
<reference evidence="2 3" key="1">
    <citation type="submission" date="2024-04" db="EMBL/GenBank/DDBJ databases">
        <title>Bacterial endophytes with biocontrol capabilities against important plant pathogens.</title>
        <authorList>
            <person name="Alayande K.A."/>
        </authorList>
    </citation>
    <scope>NUCLEOTIDE SEQUENCE [LARGE SCALE GENOMIC DNA]</scope>
    <source>
        <strain evidence="2 3">KV22</strain>
    </source>
</reference>
<feature type="signal peptide" evidence="1">
    <location>
        <begin position="1"/>
        <end position="27"/>
    </location>
</feature>
<sequence>MPKMTPMAGLSMAAALCLVAPAAAAHASSRPYVDLVDFPYKEANWDRFYALEGHLMREFHDLCGVTYCQGVYANHVLLQFRCSVHAATGTVTECALVIAAGNLEVDAATGKVMPDNRTWACAVPLAPHTPVEALHAALGRRDALILPLPGTGRSVRDALLGCLGEGGSLAASHRRHP</sequence>
<name>A0ABU9JHY3_9GAMM</name>
<keyword evidence="1" id="KW-0732">Signal</keyword>
<protein>
    <submittedName>
        <fullName evidence="2">Uncharacterized protein</fullName>
    </submittedName>
</protein>
<accession>A0ABU9JHY3</accession>
<proteinExistence type="predicted"/>